<dbReference type="OrthoDB" id="9993879at2759"/>
<evidence type="ECO:0000256" key="1">
    <source>
        <dbReference type="ARBA" id="ARBA00004141"/>
    </source>
</evidence>
<evidence type="ECO:0000256" key="5">
    <source>
        <dbReference type="ARBA" id="ARBA00023136"/>
    </source>
</evidence>
<feature type="transmembrane region" description="Helical" evidence="7">
    <location>
        <begin position="7"/>
        <end position="30"/>
    </location>
</feature>
<dbReference type="SUPFAM" id="SSF48652">
    <property type="entry name" value="Tetraspanin"/>
    <property type="match status" value="1"/>
</dbReference>
<name>A0A6P8HND0_ACTTE</name>
<dbReference type="InterPro" id="IPR018499">
    <property type="entry name" value="Tetraspanin/Peripherin"/>
</dbReference>
<sequence>MASPLRCLVLFFNFLFFVFGLILLGIGIWGELTMSDYFELAMLDNYGINTGPRLLIAVGAIITVVSFFGCCGAWKENRCMLIIFLVLLVILLVLEIAAAAVAYNNKDKLKKDLAKEIKSKIEKYKARDRDVDDFQEKLNCCGANDYKDWNVNVEYKQNLSVPDSCCKKVTKACGKNALSPVANNKTLENINQRGCYQIVLDDNDKIMGAIGGVAIALLVIQILGIICAIVLIVRMGSKKEIN</sequence>
<evidence type="ECO:0000256" key="3">
    <source>
        <dbReference type="ARBA" id="ARBA00022692"/>
    </source>
</evidence>
<comment type="subcellular location">
    <subcellularLocation>
        <location evidence="1 7">Membrane</location>
        <topology evidence="1 7">Multi-pass membrane protein</topology>
    </subcellularLocation>
</comment>
<reference evidence="9" key="1">
    <citation type="submission" date="2025-08" db="UniProtKB">
        <authorList>
            <consortium name="RefSeq"/>
        </authorList>
    </citation>
    <scope>IDENTIFICATION</scope>
    <source>
        <tissue evidence="9">Tentacle</tissue>
    </source>
</reference>
<dbReference type="GO" id="GO:0005886">
    <property type="term" value="C:plasma membrane"/>
    <property type="evidence" value="ECO:0007669"/>
    <property type="project" value="TreeGrafter"/>
</dbReference>
<evidence type="ECO:0000256" key="4">
    <source>
        <dbReference type="ARBA" id="ARBA00022989"/>
    </source>
</evidence>
<keyword evidence="6" id="KW-1015">Disulfide bond</keyword>
<evidence type="ECO:0000256" key="6">
    <source>
        <dbReference type="PIRSR" id="PIRSR002419-1"/>
    </source>
</evidence>
<keyword evidence="5 7" id="KW-0472">Membrane</keyword>
<dbReference type="RefSeq" id="XP_031557196.1">
    <property type="nucleotide sequence ID" value="XM_031701336.1"/>
</dbReference>
<keyword evidence="8" id="KW-1185">Reference proteome</keyword>
<dbReference type="PANTHER" id="PTHR19282:SF511">
    <property type="entry name" value="TETRASPANIN"/>
    <property type="match status" value="1"/>
</dbReference>
<evidence type="ECO:0000256" key="2">
    <source>
        <dbReference type="ARBA" id="ARBA00006840"/>
    </source>
</evidence>
<feature type="transmembrane region" description="Helical" evidence="7">
    <location>
        <begin position="50"/>
        <end position="74"/>
    </location>
</feature>
<dbReference type="InterPro" id="IPR008952">
    <property type="entry name" value="Tetraspanin_EC2_sf"/>
</dbReference>
<dbReference type="PRINTS" id="PR00259">
    <property type="entry name" value="TMFOUR"/>
</dbReference>
<dbReference type="GeneID" id="116293847"/>
<accession>A0A6P8HND0</accession>
<gene>
    <name evidence="9" type="primary">LOC116293847</name>
</gene>
<dbReference type="KEGG" id="aten:116293847"/>
<dbReference type="PIRSF" id="PIRSF002419">
    <property type="entry name" value="Tetraspanin"/>
    <property type="match status" value="1"/>
</dbReference>
<comment type="similarity">
    <text evidence="2 7">Belongs to the tetraspanin (TM4SF) family.</text>
</comment>
<keyword evidence="4 7" id="KW-1133">Transmembrane helix</keyword>
<evidence type="ECO:0000256" key="7">
    <source>
        <dbReference type="RuleBase" id="RU361218"/>
    </source>
</evidence>
<dbReference type="AlphaFoldDB" id="A0A6P8HND0"/>
<evidence type="ECO:0000313" key="8">
    <source>
        <dbReference type="Proteomes" id="UP000515163"/>
    </source>
</evidence>
<dbReference type="InParanoid" id="A0A6P8HND0"/>
<dbReference type="Proteomes" id="UP000515163">
    <property type="component" value="Unplaced"/>
</dbReference>
<protein>
    <recommendedName>
        <fullName evidence="7">Tetraspanin</fullName>
    </recommendedName>
</protein>
<dbReference type="PANTHER" id="PTHR19282">
    <property type="entry name" value="TETRASPANIN"/>
    <property type="match status" value="1"/>
</dbReference>
<feature type="transmembrane region" description="Helical" evidence="7">
    <location>
        <begin position="81"/>
        <end position="103"/>
    </location>
</feature>
<evidence type="ECO:0000313" key="9">
    <source>
        <dbReference type="RefSeq" id="XP_031557196.1"/>
    </source>
</evidence>
<feature type="transmembrane region" description="Helical" evidence="7">
    <location>
        <begin position="206"/>
        <end position="233"/>
    </location>
</feature>
<dbReference type="Gene3D" id="1.10.1450.10">
    <property type="entry name" value="Tetraspanin"/>
    <property type="match status" value="1"/>
</dbReference>
<dbReference type="InterPro" id="IPR000301">
    <property type="entry name" value="Tetraspanin_animals"/>
</dbReference>
<organism evidence="8 9">
    <name type="scientific">Actinia tenebrosa</name>
    <name type="common">Australian red waratah sea anemone</name>
    <dbReference type="NCBI Taxonomy" id="6105"/>
    <lineage>
        <taxon>Eukaryota</taxon>
        <taxon>Metazoa</taxon>
        <taxon>Cnidaria</taxon>
        <taxon>Anthozoa</taxon>
        <taxon>Hexacorallia</taxon>
        <taxon>Actiniaria</taxon>
        <taxon>Actiniidae</taxon>
        <taxon>Actinia</taxon>
    </lineage>
</organism>
<proteinExistence type="inferred from homology"/>
<feature type="disulfide bond" evidence="6">
    <location>
        <begin position="140"/>
        <end position="173"/>
    </location>
</feature>
<dbReference type="Pfam" id="PF00335">
    <property type="entry name" value="Tetraspanin"/>
    <property type="match status" value="1"/>
</dbReference>
<keyword evidence="3 7" id="KW-0812">Transmembrane</keyword>